<organism evidence="2 3">
    <name type="scientific">Collybiopsis confluens</name>
    <dbReference type="NCBI Taxonomy" id="2823264"/>
    <lineage>
        <taxon>Eukaryota</taxon>
        <taxon>Fungi</taxon>
        <taxon>Dikarya</taxon>
        <taxon>Basidiomycota</taxon>
        <taxon>Agaricomycotina</taxon>
        <taxon>Agaricomycetes</taxon>
        <taxon>Agaricomycetidae</taxon>
        <taxon>Agaricales</taxon>
        <taxon>Marasmiineae</taxon>
        <taxon>Omphalotaceae</taxon>
        <taxon>Collybiopsis</taxon>
    </lineage>
</organism>
<evidence type="ECO:0000313" key="2">
    <source>
        <dbReference type="EMBL" id="KAF5383375.1"/>
    </source>
</evidence>
<sequence>MVSESFHLFSSLTITSDKFRLDLTRDETFPAHRMNTEQERYSRDKTFVATDPPTNAAHLELELVEEMGSGGTGVVYSARVFQQNSDDTLPSELVVKFARLNHCRNLAREAWVYERMAIHTKLLGSAAPRCYGFFTTKLPECYRAASLEDTDISRYGLLTYEKYVSLRPKYPWMFRHYDEHRERDDKLEDDTKFRPLQHPELEQTRFKDLSPWNEWKPDLNDPLIAVLVLDKAGPSYTYDDDQDSDVRLDVELLLEDFQVAGIGHADFRMPNVVRAPPQTAMCPKHNVIHKWNIIDFNICRVLDWARVRHTKISLLSESISETFPANRFHKDKKKYWRDRRFVALPPPTAAAHLELELGKELGAGGTGVVHTARVANQNSNATIPSQVVVKFARLNHCRNLAREAWIYERMATLTELNGTAVPHSLRPNYPNVIGPLPMTTTSGIFSSYFKTFNSLGLATPTIAVNDAEATATIKIQFSYGRNKLPSSRVVVIKVREDTITFTVLAKDKSGSTGALQVSSSDMYAKVLLVNTNPLSKGPGEAKPANASETAAADESGQVLDDFAQDLGIDPDTLVPGPLYTPSPGLGKTRQRTVLVSVKEGDVFGPLAASARVCIQPSSQEGAAGPSPPS</sequence>
<evidence type="ECO:0000313" key="3">
    <source>
        <dbReference type="Proteomes" id="UP000518752"/>
    </source>
</evidence>
<feature type="region of interest" description="Disordered" evidence="1">
    <location>
        <begin position="534"/>
        <end position="554"/>
    </location>
</feature>
<name>A0A8H5M6T4_9AGAR</name>
<comment type="caution">
    <text evidence="2">The sequence shown here is derived from an EMBL/GenBank/DDBJ whole genome shotgun (WGS) entry which is preliminary data.</text>
</comment>
<dbReference type="EMBL" id="JAACJN010000048">
    <property type="protein sequence ID" value="KAF5383375.1"/>
    <property type="molecule type" value="Genomic_DNA"/>
</dbReference>
<reference evidence="2 3" key="1">
    <citation type="journal article" date="2020" name="ISME J.">
        <title>Uncovering the hidden diversity of litter-decomposition mechanisms in mushroom-forming fungi.</title>
        <authorList>
            <person name="Floudas D."/>
            <person name="Bentzer J."/>
            <person name="Ahren D."/>
            <person name="Johansson T."/>
            <person name="Persson P."/>
            <person name="Tunlid A."/>
        </authorList>
    </citation>
    <scope>NUCLEOTIDE SEQUENCE [LARGE SCALE GENOMIC DNA]</scope>
    <source>
        <strain evidence="2 3">CBS 406.79</strain>
    </source>
</reference>
<evidence type="ECO:0008006" key="4">
    <source>
        <dbReference type="Google" id="ProtNLM"/>
    </source>
</evidence>
<protein>
    <recommendedName>
        <fullName evidence="4">Protein kinase domain-containing protein</fullName>
    </recommendedName>
</protein>
<dbReference type="OrthoDB" id="3182995at2759"/>
<accession>A0A8H5M6T4</accession>
<gene>
    <name evidence="2" type="ORF">D9757_008427</name>
</gene>
<proteinExistence type="predicted"/>
<dbReference type="AlphaFoldDB" id="A0A8H5M6T4"/>
<dbReference type="Proteomes" id="UP000518752">
    <property type="component" value="Unassembled WGS sequence"/>
</dbReference>
<keyword evidence="3" id="KW-1185">Reference proteome</keyword>
<evidence type="ECO:0000256" key="1">
    <source>
        <dbReference type="SAM" id="MobiDB-lite"/>
    </source>
</evidence>